<dbReference type="AlphaFoldDB" id="Q3A677"/>
<reference evidence="4" key="1">
    <citation type="submission" date="2005-10" db="EMBL/GenBank/DDBJ databases">
        <title>Complete sequence of Pelobacter carbinolicus DSM 2380.</title>
        <authorList>
            <person name="Copeland A."/>
            <person name="Lucas S."/>
            <person name="Lapidus A."/>
            <person name="Barry K."/>
            <person name="Detter J.C."/>
            <person name="Glavina T."/>
            <person name="Hammon N."/>
            <person name="Israni S."/>
            <person name="Pitluck S."/>
            <person name="Chertkov O."/>
            <person name="Schmutz J."/>
            <person name="Larimer F."/>
            <person name="Land M."/>
            <person name="Kyrpides N."/>
            <person name="Ivanova N."/>
            <person name="Richardson P."/>
        </authorList>
    </citation>
    <scope>NUCLEOTIDE SEQUENCE [LARGE SCALE GENOMIC DNA]</scope>
    <source>
        <strain evidence="4">DSM 2380 / NBRC 103641 / GraBd1</strain>
    </source>
</reference>
<dbReference type="STRING" id="338963.Pcar_0875"/>
<dbReference type="KEGG" id="pca:Pcar_0875"/>
<dbReference type="Proteomes" id="UP000002534">
    <property type="component" value="Chromosome"/>
</dbReference>
<accession>Q3A677</accession>
<dbReference type="RefSeq" id="WP_011340590.1">
    <property type="nucleotide sequence ID" value="NC_007498.2"/>
</dbReference>
<evidence type="ECO:0000313" key="3">
    <source>
        <dbReference type="EMBL" id="ABA88130.1"/>
    </source>
</evidence>
<name>Q3A677_SYNC1</name>
<dbReference type="EMBL" id="CP000142">
    <property type="protein sequence ID" value="ABA88130.1"/>
    <property type="molecule type" value="Genomic_DNA"/>
</dbReference>
<feature type="chain" id="PRO_5004223742" evidence="2">
    <location>
        <begin position="30"/>
        <end position="184"/>
    </location>
</feature>
<dbReference type="OrthoDB" id="5470779at2"/>
<gene>
    <name evidence="3" type="primary">pihB</name>
    <name evidence="3" type="ordered locus">Pcar_0875</name>
</gene>
<keyword evidence="1" id="KW-0812">Transmembrane</keyword>
<organism evidence="3 4">
    <name type="scientific">Syntrophotalea carbinolica (strain DSM 2380 / NBRC 103641 / GraBd1)</name>
    <name type="common">Pelobacter carbinolicus</name>
    <dbReference type="NCBI Taxonomy" id="338963"/>
    <lineage>
        <taxon>Bacteria</taxon>
        <taxon>Pseudomonadati</taxon>
        <taxon>Thermodesulfobacteriota</taxon>
        <taxon>Desulfuromonadia</taxon>
        <taxon>Desulfuromonadales</taxon>
        <taxon>Syntrophotaleaceae</taxon>
        <taxon>Syntrophotalea</taxon>
    </lineage>
</organism>
<evidence type="ECO:0000256" key="2">
    <source>
        <dbReference type="SAM" id="SignalP"/>
    </source>
</evidence>
<dbReference type="HOGENOM" id="CLU_1466902_0_0_7"/>
<feature type="signal peptide" evidence="2">
    <location>
        <begin position="1"/>
        <end position="29"/>
    </location>
</feature>
<evidence type="ECO:0000256" key="1">
    <source>
        <dbReference type="SAM" id="Phobius"/>
    </source>
</evidence>
<keyword evidence="1" id="KW-1133">Transmembrane helix</keyword>
<keyword evidence="2" id="KW-0732">Signal</keyword>
<keyword evidence="4" id="KW-1185">Reference proteome</keyword>
<sequence>MKPVLSWQLAATLLLFLFLLGGSAVCAQANETKGRIRIPLSRGTIGIDDVAFFAKSYVHRQMYRERYADSKGRFYITQFLGVDQKGKEADIRFIVLDVKRNNEFPASMSISRGGDGVWRYRSENGNVSVEIYTYVMKWTYYYQRYLLPVSASGLVLAAGLLVYLRLGKGKKKLQKSAMKRVCND</sequence>
<dbReference type="eggNOG" id="ENOG50346KP">
    <property type="taxonomic scope" value="Bacteria"/>
</dbReference>
<evidence type="ECO:0000313" key="4">
    <source>
        <dbReference type="Proteomes" id="UP000002534"/>
    </source>
</evidence>
<protein>
    <submittedName>
        <fullName evidence="3">Type IV pilus biogenesis protein PihB</fullName>
    </submittedName>
</protein>
<proteinExistence type="predicted"/>
<keyword evidence="1" id="KW-0472">Membrane</keyword>
<feature type="transmembrane region" description="Helical" evidence="1">
    <location>
        <begin position="145"/>
        <end position="166"/>
    </location>
</feature>
<reference evidence="3 4" key="2">
    <citation type="journal article" date="2012" name="BMC Genomics">
        <title>The genome of Pelobacter carbinolicus reveals surprising metabolic capabilities and physiological features.</title>
        <authorList>
            <person name="Aklujkar M."/>
            <person name="Haveman S.A."/>
            <person name="Didonato R.Jr."/>
            <person name="Chertkov O."/>
            <person name="Han C.S."/>
            <person name="Land M.L."/>
            <person name="Brown P."/>
            <person name="Lovley D.R."/>
        </authorList>
    </citation>
    <scope>NUCLEOTIDE SEQUENCE [LARGE SCALE GENOMIC DNA]</scope>
    <source>
        <strain evidence="4">DSM 2380 / NBRC 103641 / GraBd1</strain>
    </source>
</reference>